<evidence type="ECO:0000313" key="3">
    <source>
        <dbReference type="Proteomes" id="UP000000310"/>
    </source>
</evidence>
<dbReference type="RefSeq" id="WP_013631195.1">
    <property type="nucleotide sequence ID" value="NC_015177.1"/>
</dbReference>
<dbReference type="EMBL" id="CP002545">
    <property type="protein sequence ID" value="ADY50692.1"/>
    <property type="molecule type" value="Genomic_DNA"/>
</dbReference>
<name>F0SCV3_PSESL</name>
<keyword evidence="3" id="KW-1185">Reference proteome</keyword>
<dbReference type="Gene3D" id="2.30.40.10">
    <property type="entry name" value="Urease, subunit C, domain 1"/>
    <property type="match status" value="1"/>
</dbReference>
<dbReference type="SUPFAM" id="SSF51338">
    <property type="entry name" value="Composite domain of metallo-dependent hydrolases"/>
    <property type="match status" value="1"/>
</dbReference>
<dbReference type="GO" id="GO:0016814">
    <property type="term" value="F:hydrolase activity, acting on carbon-nitrogen (but not peptide) bonds, in cyclic amidines"/>
    <property type="evidence" value="ECO:0007669"/>
    <property type="project" value="TreeGrafter"/>
</dbReference>
<sequence length="411" mass="46169">MEQQTNNLSGDKQYAFKNVLLETGFEYDGQEIIKTQTGLFCIEIENGKIKTITPNDLNKNAIDAEGRLMLPAFKDMHAHLDKMLYGLPWQAVSEKRKTVKDMIAYEQQMIPEWLKTSVVRTEKLIDMLQSYGTHYIRSHFNIDPTSGFESLKHLEIALQYKERTVGTELVAFPQHGIFYTDTAPLLKEVVKMNIDFIGGVDPFSIDGSIEKPMELITQLAVDNNKGIDIHLHETSESGVKTIEYLIDKAMENPQNLKGRTFVSHAFVLGHLPLSKTESIAERLAEAGVGIVSSVPFRDTVMPIPLLRKHGVEVLVGNDNIQDHWSTFGSGNMLQKAHLIAELYGYTTEWELSRTLGLATRQILPLDDKGNQQWPKVGDEANLVFIESSCSAEAVARISPVRSLVHKGNIVY</sequence>
<dbReference type="KEGG" id="psn:Pedsa_0106"/>
<reference evidence="2 3" key="1">
    <citation type="journal article" date="2011" name="Stand. Genomic Sci.">
        <title>Complete genome sequence of the gliding, heparinolytic Pedobacter saltans type strain (113).</title>
        <authorList>
            <person name="Liolios K."/>
            <person name="Sikorski J."/>
            <person name="Lu M."/>
            <person name="Nolan M."/>
            <person name="Lapidus A."/>
            <person name="Lucas S."/>
            <person name="Hammon N."/>
            <person name="Deshpande S."/>
            <person name="Cheng J.F."/>
            <person name="Tapia R."/>
            <person name="Han C."/>
            <person name="Goodwin L."/>
            <person name="Pitluck S."/>
            <person name="Huntemann M."/>
            <person name="Ivanova N."/>
            <person name="Pagani I."/>
            <person name="Mavromatis K."/>
            <person name="Ovchinikova G."/>
            <person name="Pati A."/>
            <person name="Chen A."/>
            <person name="Palaniappan K."/>
            <person name="Land M."/>
            <person name="Hauser L."/>
            <person name="Brambilla E.M."/>
            <person name="Kotsyurbenko O."/>
            <person name="Rohde M."/>
            <person name="Tindall B.J."/>
            <person name="Abt B."/>
            <person name="Goker M."/>
            <person name="Detter J.C."/>
            <person name="Woyke T."/>
            <person name="Bristow J."/>
            <person name="Eisen J.A."/>
            <person name="Markowitz V."/>
            <person name="Hugenholtz P."/>
            <person name="Klenk H.P."/>
            <person name="Kyrpides N.C."/>
        </authorList>
    </citation>
    <scope>NUCLEOTIDE SEQUENCE [LARGE SCALE GENOMIC DNA]</scope>
    <source>
        <strain evidence="3">ATCC 51119 / DSM 12145 / JCM 21818 / LMG 10337 / NBRC 100064 / NCIMB 13643</strain>
    </source>
</reference>
<evidence type="ECO:0000313" key="2">
    <source>
        <dbReference type="EMBL" id="ADY50692.1"/>
    </source>
</evidence>
<dbReference type="Gene3D" id="3.20.20.140">
    <property type="entry name" value="Metal-dependent hydrolases"/>
    <property type="match status" value="1"/>
</dbReference>
<dbReference type="HOGENOM" id="CLU_031758_4_1_10"/>
<dbReference type="OrthoDB" id="9815027at2"/>
<dbReference type="InterPro" id="IPR032466">
    <property type="entry name" value="Metal_Hydrolase"/>
</dbReference>
<dbReference type="AlphaFoldDB" id="F0SCV3"/>
<dbReference type="InterPro" id="IPR013108">
    <property type="entry name" value="Amidohydro_3"/>
</dbReference>
<proteinExistence type="predicted"/>
<accession>F0SCV3</accession>
<gene>
    <name evidence="2" type="ordered locus">Pedsa_0106</name>
</gene>
<dbReference type="Proteomes" id="UP000000310">
    <property type="component" value="Chromosome"/>
</dbReference>
<feature type="domain" description="Amidohydrolase 3" evidence="1">
    <location>
        <begin position="163"/>
        <end position="411"/>
    </location>
</feature>
<dbReference type="eggNOG" id="COG0402">
    <property type="taxonomic scope" value="Bacteria"/>
</dbReference>
<protein>
    <submittedName>
        <fullName evidence="2">Amidohydrolase 3</fullName>
    </submittedName>
</protein>
<dbReference type="PANTHER" id="PTHR32027">
    <property type="entry name" value="CYTOSINE DEAMINASE"/>
    <property type="match status" value="1"/>
</dbReference>
<organism evidence="2 3">
    <name type="scientific">Pseudopedobacter saltans (strain ATCC 51119 / DSM 12145 / JCM 21818 / CCUG 39354 / LMG 10337 / NBRC 100064 / NCIMB 13643)</name>
    <name type="common">Pedobacter saltans</name>
    <dbReference type="NCBI Taxonomy" id="762903"/>
    <lineage>
        <taxon>Bacteria</taxon>
        <taxon>Pseudomonadati</taxon>
        <taxon>Bacteroidota</taxon>
        <taxon>Sphingobacteriia</taxon>
        <taxon>Sphingobacteriales</taxon>
        <taxon>Sphingobacteriaceae</taxon>
        <taxon>Pseudopedobacter</taxon>
    </lineage>
</organism>
<dbReference type="NCBIfam" id="NF005312">
    <property type="entry name" value="PRK06846.1"/>
    <property type="match status" value="1"/>
</dbReference>
<dbReference type="STRING" id="762903.Pedsa_0106"/>
<dbReference type="InterPro" id="IPR011059">
    <property type="entry name" value="Metal-dep_hydrolase_composite"/>
</dbReference>
<dbReference type="InterPro" id="IPR052349">
    <property type="entry name" value="Metallo-hydrolase_Enzymes"/>
</dbReference>
<evidence type="ECO:0000259" key="1">
    <source>
        <dbReference type="Pfam" id="PF07969"/>
    </source>
</evidence>
<dbReference type="CDD" id="cd01293">
    <property type="entry name" value="Bact_CD"/>
    <property type="match status" value="1"/>
</dbReference>
<reference evidence="3" key="2">
    <citation type="submission" date="2011-02" db="EMBL/GenBank/DDBJ databases">
        <title>The complete genome of Pedobacter saltans DSM 12145.</title>
        <authorList>
            <consortium name="US DOE Joint Genome Institute (JGI-PGF)"/>
            <person name="Lucas S."/>
            <person name="Copeland A."/>
            <person name="Lapidus A."/>
            <person name="Bruce D."/>
            <person name="Goodwin L."/>
            <person name="Pitluck S."/>
            <person name="Kyrpides N."/>
            <person name="Mavromatis K."/>
            <person name="Pagani I."/>
            <person name="Ivanova N."/>
            <person name="Ovchinnikova G."/>
            <person name="Lu M."/>
            <person name="Detter J.C."/>
            <person name="Han C."/>
            <person name="Land M."/>
            <person name="Hauser L."/>
            <person name="Markowitz V."/>
            <person name="Cheng J.-F."/>
            <person name="Hugenholtz P."/>
            <person name="Woyke T."/>
            <person name="Wu D."/>
            <person name="Tindall B."/>
            <person name="Pomrenke H.G."/>
            <person name="Brambilla E."/>
            <person name="Klenk H.-P."/>
            <person name="Eisen J.A."/>
        </authorList>
    </citation>
    <scope>NUCLEOTIDE SEQUENCE [LARGE SCALE GENOMIC DNA]</scope>
    <source>
        <strain evidence="3">ATCC 51119 / DSM 12145 / JCM 21818 / LMG 10337 / NBRC 100064 / NCIMB 13643</strain>
    </source>
</reference>
<dbReference type="SUPFAM" id="SSF51556">
    <property type="entry name" value="Metallo-dependent hydrolases"/>
    <property type="match status" value="1"/>
</dbReference>
<dbReference type="Pfam" id="PF07969">
    <property type="entry name" value="Amidohydro_3"/>
    <property type="match status" value="1"/>
</dbReference>
<dbReference type="PANTHER" id="PTHR32027:SF9">
    <property type="entry name" value="BLL3847 PROTEIN"/>
    <property type="match status" value="1"/>
</dbReference>